<keyword evidence="1" id="KW-0812">Transmembrane</keyword>
<keyword evidence="3" id="KW-1185">Reference proteome</keyword>
<gene>
    <name evidence="2" type="ORF">NYR52_07335</name>
</gene>
<feature type="transmembrane region" description="Helical" evidence="1">
    <location>
        <begin position="45"/>
        <end position="63"/>
    </location>
</feature>
<keyword evidence="1" id="KW-1133">Transmembrane helix</keyword>
<feature type="transmembrane region" description="Helical" evidence="1">
    <location>
        <begin position="93"/>
        <end position="111"/>
    </location>
</feature>
<dbReference type="Proteomes" id="UP001058650">
    <property type="component" value="Chromosome"/>
</dbReference>
<feature type="transmembrane region" description="Helical" evidence="1">
    <location>
        <begin position="148"/>
        <end position="167"/>
    </location>
</feature>
<feature type="transmembrane region" description="Helical" evidence="1">
    <location>
        <begin position="123"/>
        <end position="141"/>
    </location>
</feature>
<reference evidence="2" key="1">
    <citation type="submission" date="2022-08" db="EMBL/GenBank/DDBJ databases">
        <title>The complete genome sequence of the thermophilic bacterium Laceyella sacchari FBKL4.010 reveals the basis for tetramethylpyrazine biosynthesis in Moutai-flavor Daqu.</title>
        <authorList>
            <person name="Li D."/>
            <person name="Huang W."/>
            <person name="Wang C."/>
            <person name="Qiu S."/>
        </authorList>
    </citation>
    <scope>NUCLEOTIDE SEQUENCE</scope>
    <source>
        <strain evidence="2">FBKL4.014</strain>
    </source>
</reference>
<sequence>MTLKKTHVSGGNRKMAPGILAQLCLLILIILYWAGWLETDWPRKWAYGLAVTAWWLTSSPPLAMKEAWWIHPGAVVLLIGLAITLGRLCLSRATVTISFGVFSGTALFLWHEYARVATDWADPLFRLFCVAVFVGIGGLFSRSVKEHVACLLCGSMMLHVWIASFHREMLMPLIWGSGEFLDTVWLSLVVMLGWRRLRVFAANIHEKWMRIPLRKEE</sequence>
<evidence type="ECO:0000313" key="3">
    <source>
        <dbReference type="Proteomes" id="UP001058650"/>
    </source>
</evidence>
<feature type="transmembrane region" description="Helical" evidence="1">
    <location>
        <begin position="69"/>
        <end position="86"/>
    </location>
</feature>
<protein>
    <submittedName>
        <fullName evidence="2">Uncharacterized protein</fullName>
    </submittedName>
</protein>
<evidence type="ECO:0000256" key="1">
    <source>
        <dbReference type="SAM" id="Phobius"/>
    </source>
</evidence>
<feature type="transmembrane region" description="Helical" evidence="1">
    <location>
        <begin position="15"/>
        <end position="33"/>
    </location>
</feature>
<dbReference type="EMBL" id="CP103866">
    <property type="protein sequence ID" value="UWE04921.1"/>
    <property type="molecule type" value="Genomic_DNA"/>
</dbReference>
<organism evidence="2 3">
    <name type="scientific">Laceyella sacchari</name>
    <name type="common">Thermoactinomyces thalpophilus</name>
    <dbReference type="NCBI Taxonomy" id="37482"/>
    <lineage>
        <taxon>Bacteria</taxon>
        <taxon>Bacillati</taxon>
        <taxon>Bacillota</taxon>
        <taxon>Bacilli</taxon>
        <taxon>Bacillales</taxon>
        <taxon>Thermoactinomycetaceae</taxon>
        <taxon>Laceyella</taxon>
    </lineage>
</organism>
<keyword evidence="1" id="KW-0472">Membrane</keyword>
<feature type="transmembrane region" description="Helical" evidence="1">
    <location>
        <begin position="173"/>
        <end position="194"/>
    </location>
</feature>
<evidence type="ECO:0000313" key="2">
    <source>
        <dbReference type="EMBL" id="UWE04921.1"/>
    </source>
</evidence>
<proteinExistence type="predicted"/>
<dbReference type="RefSeq" id="WP_259436600.1">
    <property type="nucleotide sequence ID" value="NZ_CP103866.1"/>
</dbReference>
<name>A0ABY5U5M1_LACSH</name>
<accession>A0ABY5U5M1</accession>